<protein>
    <recommendedName>
        <fullName evidence="1">Luciferase domain-containing protein</fullName>
    </recommendedName>
</protein>
<dbReference type="EMBL" id="PDLM01000011">
    <property type="protein sequence ID" value="RDW66207.1"/>
    <property type="molecule type" value="Genomic_DNA"/>
</dbReference>
<dbReference type="InterPro" id="IPR048273">
    <property type="entry name" value="Luciferase"/>
</dbReference>
<dbReference type="OrthoDB" id="9987011at2759"/>
<dbReference type="InterPro" id="IPR040841">
    <property type="entry name" value="Luciferase_dom"/>
</dbReference>
<dbReference type="STRING" id="1849047.A0A3D8QWQ9"/>
<dbReference type="Proteomes" id="UP000256645">
    <property type="component" value="Unassembled WGS sequence"/>
</dbReference>
<name>A0A3D8QWQ9_9HELO</name>
<comment type="caution">
    <text evidence="2">The sequence shown here is derived from an EMBL/GenBank/DDBJ whole genome shotgun (WGS) entry which is preliminary data.</text>
</comment>
<sequence length="320" mass="35628">MSATTVSTPPSVLELPPNNSQLTDLTKREAARVTVPTPEVVSQGPAHACLVQQPILQINLTGKGLVATIASLVFINLILKQYWTCLMVLLSPLPFIVYNDYRNFISLGPGGTPPTLAGWLKITYLRFFALSNPYAPVAFAGPINPPTGYYKRSTTWLPKRAGLRPTIAGIAPHRQIDQPGCPEMYQKLRWSIEDLARRRPELVATDTSCFEKKGLALFALNPINATCRGEICHIHHSDRSMHMNLHPDDAKLVLENGWGERHPLAKGGWLRRYVPREFVMVYAPRNKTELEFVGRIIEAAGFWVSGQRLDLAVEDELALA</sequence>
<dbReference type="Pfam" id="PF17648">
    <property type="entry name" value="Luciferase"/>
    <property type="match status" value="1"/>
</dbReference>
<organism evidence="2 3">
    <name type="scientific">Coleophoma cylindrospora</name>
    <dbReference type="NCBI Taxonomy" id="1849047"/>
    <lineage>
        <taxon>Eukaryota</taxon>
        <taxon>Fungi</taxon>
        <taxon>Dikarya</taxon>
        <taxon>Ascomycota</taxon>
        <taxon>Pezizomycotina</taxon>
        <taxon>Leotiomycetes</taxon>
        <taxon>Helotiales</taxon>
        <taxon>Dermateaceae</taxon>
        <taxon>Coleophoma</taxon>
    </lineage>
</organism>
<evidence type="ECO:0000313" key="3">
    <source>
        <dbReference type="Proteomes" id="UP000256645"/>
    </source>
</evidence>
<feature type="domain" description="Luciferase" evidence="1">
    <location>
        <begin position="228"/>
        <end position="300"/>
    </location>
</feature>
<keyword evidence="3" id="KW-1185">Reference proteome</keyword>
<reference evidence="2 3" key="1">
    <citation type="journal article" date="2018" name="IMA Fungus">
        <title>IMA Genome-F 9: Draft genome sequence of Annulohypoxylon stygium, Aspergillus mulundensis, Berkeleyomyces basicola (syn. Thielaviopsis basicola), Ceratocystis smalleyi, two Cercospora beticola strains, Coleophoma cylindrospora, Fusarium fracticaudum, Phialophora cf. hyalina, and Morchella septimelata.</title>
        <authorList>
            <person name="Wingfield B.D."/>
            <person name="Bills G.F."/>
            <person name="Dong Y."/>
            <person name="Huang W."/>
            <person name="Nel W.J."/>
            <person name="Swalarsk-Parry B.S."/>
            <person name="Vaghefi N."/>
            <person name="Wilken P.M."/>
            <person name="An Z."/>
            <person name="de Beer Z.W."/>
            <person name="De Vos L."/>
            <person name="Chen L."/>
            <person name="Duong T.A."/>
            <person name="Gao Y."/>
            <person name="Hammerbacher A."/>
            <person name="Kikkert J.R."/>
            <person name="Li Y."/>
            <person name="Li H."/>
            <person name="Li K."/>
            <person name="Li Q."/>
            <person name="Liu X."/>
            <person name="Ma X."/>
            <person name="Naidoo K."/>
            <person name="Pethybridge S.J."/>
            <person name="Sun J."/>
            <person name="Steenkamp E.T."/>
            <person name="van der Nest M.A."/>
            <person name="van Wyk S."/>
            <person name="Wingfield M.J."/>
            <person name="Xiong C."/>
            <person name="Yue Q."/>
            <person name="Zhang X."/>
        </authorList>
    </citation>
    <scope>NUCLEOTIDE SEQUENCE [LARGE SCALE GENOMIC DNA]</scope>
    <source>
        <strain evidence="2 3">BP6252</strain>
    </source>
</reference>
<dbReference type="AlphaFoldDB" id="A0A3D8QWQ9"/>
<dbReference type="PANTHER" id="PTHR38695">
    <property type="entry name" value="AMINO ACID PERMEASE_ SLC12A DOMAIN-CONTAINING PROTEIN"/>
    <property type="match status" value="1"/>
</dbReference>
<accession>A0A3D8QWQ9</accession>
<evidence type="ECO:0000313" key="2">
    <source>
        <dbReference type="EMBL" id="RDW66207.1"/>
    </source>
</evidence>
<gene>
    <name evidence="2" type="ORF">BP6252_09842</name>
</gene>
<dbReference type="PANTHER" id="PTHR38695:SF1">
    <property type="entry name" value="AMINO ACID PERMEASE_ SLC12A DOMAIN-CONTAINING PROTEIN"/>
    <property type="match status" value="1"/>
</dbReference>
<proteinExistence type="predicted"/>
<evidence type="ECO:0000259" key="1">
    <source>
        <dbReference type="Pfam" id="PF17648"/>
    </source>
</evidence>